<gene>
    <name evidence="3" type="ORF">ABLG96_18295</name>
</gene>
<keyword evidence="2" id="KW-0812">Transmembrane</keyword>
<reference evidence="3" key="1">
    <citation type="submission" date="2024-05" db="EMBL/GenBank/DDBJ databases">
        <authorList>
            <person name="Cai S.Y."/>
            <person name="Jin L.M."/>
            <person name="Li H.R."/>
        </authorList>
    </citation>
    <scope>NUCLEOTIDE SEQUENCE</scope>
    <source>
        <strain evidence="3">A5-74</strain>
    </source>
</reference>
<dbReference type="EMBL" id="CP159218">
    <property type="protein sequence ID" value="XCG63134.1"/>
    <property type="molecule type" value="Genomic_DNA"/>
</dbReference>
<dbReference type="AlphaFoldDB" id="A0AAU8DMD0"/>
<proteinExistence type="predicted"/>
<evidence type="ECO:0000313" key="3">
    <source>
        <dbReference type="EMBL" id="XCG63134.1"/>
    </source>
</evidence>
<sequence length="224" mass="23622">MTTPQRPSDPHQYGAGGQPPQPDPDPRQGWLYGLPAGQFPPPLGSPVGPVPGRSAFPRILIAVLLAAVVGLGVFLFVQSSRSDPTAAPVGACLEVVGTTTVGNPESAQTDCGDPGAQFEVTETGSSVSCDRLELSYVRHQGDGESEVTSTVCLRPHFEVGECYVRPTTQTTLPRVGPCSDVGSNTEVRVDSLHQNSTSGSVCSSPSLSYTYVKRRLVVCLSRVR</sequence>
<feature type="region of interest" description="Disordered" evidence="1">
    <location>
        <begin position="1"/>
        <end position="37"/>
    </location>
</feature>
<keyword evidence="2" id="KW-0472">Membrane</keyword>
<name>A0AAU8DMD0_9ACTN</name>
<protein>
    <submittedName>
        <fullName evidence="3">Uncharacterized protein</fullName>
    </submittedName>
</protein>
<keyword evidence="2" id="KW-1133">Transmembrane helix</keyword>
<feature type="transmembrane region" description="Helical" evidence="2">
    <location>
        <begin position="55"/>
        <end position="77"/>
    </location>
</feature>
<evidence type="ECO:0000256" key="1">
    <source>
        <dbReference type="SAM" id="MobiDB-lite"/>
    </source>
</evidence>
<dbReference type="RefSeq" id="WP_353648749.1">
    <property type="nucleotide sequence ID" value="NZ_CP159218.1"/>
</dbReference>
<evidence type="ECO:0000256" key="2">
    <source>
        <dbReference type="SAM" id="Phobius"/>
    </source>
</evidence>
<organism evidence="3">
    <name type="scientific">Nakamurella sp. A5-74</name>
    <dbReference type="NCBI Taxonomy" id="3158264"/>
    <lineage>
        <taxon>Bacteria</taxon>
        <taxon>Bacillati</taxon>
        <taxon>Actinomycetota</taxon>
        <taxon>Actinomycetes</taxon>
        <taxon>Nakamurellales</taxon>
        <taxon>Nakamurellaceae</taxon>
        <taxon>Nakamurella</taxon>
    </lineage>
</organism>
<accession>A0AAU8DMD0</accession>